<dbReference type="PANTHER" id="PTHR39639">
    <property type="entry name" value="CHROMOSOME 16, WHOLE GENOME SHOTGUN SEQUENCE"/>
    <property type="match status" value="1"/>
</dbReference>
<sequence>MDFEGEYTMRTASNQQSYEPDTVYPDAVLNIARDSASVFQLKRKWEKTPPMLNLTPDFQRGLVWKPKQKSELIESILMGIPLPLIYVKEDEKGVYVIVDGKQRLSTLFSFINNEFALEKLTILKDKNGSRFDKLTPLEQNKIEDCSLTLHVIKAPTSDRVTFDLFDRVNRGGTRLNNQEMRNALYQGNATELINRLAEKEAFVEATEHSIPANHMKDRYLVLRFVAFYLWQQHVTIDPDTDGPLDYRSNVEDFLGKTMRFLNRLEPENGLFKELDTRFTRAMELAIRLLPSGGFRLPSSPGKKRPINMAFFESFSYLLSRLNGEGEQLHCQIQEVYMQLICDAAYLESLTRSVDSGKQTEKRYEIINRLIHELNLC</sequence>
<evidence type="ECO:0000313" key="4">
    <source>
        <dbReference type="Proteomes" id="UP000061587"/>
    </source>
</evidence>
<reference evidence="3" key="3">
    <citation type="submission" date="2021-06" db="EMBL/GenBank/DDBJ databases">
        <title>Collection of gut derived symbiotic bacterial strains cultured from healthy donors.</title>
        <authorList>
            <person name="Lin H."/>
            <person name="Littmann E."/>
            <person name="Pamer E.G."/>
        </authorList>
    </citation>
    <scope>NUCLEOTIDE SEQUENCE</scope>
    <source>
        <strain evidence="3">MSK.6.33</strain>
    </source>
</reference>
<evidence type="ECO:0000259" key="1">
    <source>
        <dbReference type="Pfam" id="PF03235"/>
    </source>
</evidence>
<reference evidence="2 4" key="2">
    <citation type="journal article" date="2016" name="Genome Biol. Evol.">
        <title>Extensive mobilome-driven genome diversification in mouse gut-associated Bacteroides vulgatus mpk.</title>
        <authorList>
            <person name="Lange A."/>
            <person name="Beier S."/>
            <person name="Steimle A."/>
            <person name="Autenrieth I.B."/>
            <person name="Huson D.H."/>
            <person name="Frick J.S."/>
        </authorList>
    </citation>
    <scope>NUCLEOTIDE SEQUENCE [LARGE SCALE GENOMIC DNA]</scope>
    <source>
        <strain evidence="2">Mpk</strain>
        <strain evidence="4">mpk</strain>
    </source>
</reference>
<dbReference type="AlphaFoldDB" id="A0A0N7J725"/>
<dbReference type="Pfam" id="PF03235">
    <property type="entry name" value="GmrSD_N"/>
    <property type="match status" value="1"/>
</dbReference>
<dbReference type="EMBL" id="CP013020">
    <property type="protein sequence ID" value="ALK83986.1"/>
    <property type="molecule type" value="Genomic_DNA"/>
</dbReference>
<feature type="domain" description="GmrSD restriction endonucleases N-terminal" evidence="1">
    <location>
        <begin position="54"/>
        <end position="185"/>
    </location>
</feature>
<dbReference type="Proteomes" id="UP000061587">
    <property type="component" value="Chromosome"/>
</dbReference>
<evidence type="ECO:0000313" key="3">
    <source>
        <dbReference type="EMBL" id="MBU9137614.1"/>
    </source>
</evidence>
<protein>
    <submittedName>
        <fullName evidence="3">DUF262 domain-containing protein</fullName>
    </submittedName>
</protein>
<proteinExistence type="predicted"/>
<dbReference type="Proteomes" id="UP000736888">
    <property type="component" value="Unassembled WGS sequence"/>
</dbReference>
<dbReference type="PANTHER" id="PTHR39639:SF1">
    <property type="entry name" value="DUF262 DOMAIN-CONTAINING PROTEIN"/>
    <property type="match status" value="1"/>
</dbReference>
<dbReference type="GeneID" id="75111558"/>
<gene>
    <name evidence="2" type="ORF">BvMPK_1379</name>
    <name evidence="3" type="ORF">KTG10_02415</name>
</gene>
<dbReference type="RefSeq" id="WP_005682886.1">
    <property type="nucleotide sequence ID" value="NZ_JAHPYS010000003.1"/>
</dbReference>
<reference evidence="4" key="1">
    <citation type="submission" date="2015-10" db="EMBL/GenBank/DDBJ databases">
        <title>Extensive mobilome-driven genome diversification in gut-associated Bacteroides vulgatus mpk.</title>
        <authorList>
            <person name="Beier S."/>
            <person name="Lange A."/>
            <person name="Huson D.H."/>
            <person name="Frick J.-S."/>
            <person name="Autenrieth I.B."/>
        </authorList>
    </citation>
    <scope>NUCLEOTIDE SEQUENCE [LARGE SCALE GENOMIC DNA]</scope>
    <source>
        <strain evidence="4">mpk</strain>
    </source>
</reference>
<dbReference type="EMBL" id="JAHPYS010000003">
    <property type="protein sequence ID" value="MBU9137614.1"/>
    <property type="molecule type" value="Genomic_DNA"/>
</dbReference>
<dbReference type="InterPro" id="IPR004919">
    <property type="entry name" value="GmrSD_N"/>
</dbReference>
<organism evidence="2 4">
    <name type="scientific">Phocaeicola vulgatus</name>
    <name type="common">Bacteroides vulgatus</name>
    <dbReference type="NCBI Taxonomy" id="821"/>
    <lineage>
        <taxon>Bacteria</taxon>
        <taxon>Pseudomonadati</taxon>
        <taxon>Bacteroidota</taxon>
        <taxon>Bacteroidia</taxon>
        <taxon>Bacteroidales</taxon>
        <taxon>Bacteroidaceae</taxon>
        <taxon>Phocaeicola</taxon>
    </lineage>
</organism>
<accession>A0A0N7J725</accession>
<name>A0A0N7J725_PHOVU</name>
<evidence type="ECO:0000313" key="2">
    <source>
        <dbReference type="EMBL" id="ALK83986.1"/>
    </source>
</evidence>
<dbReference type="PATRIC" id="fig|821.40.peg.1635"/>